<evidence type="ECO:0000256" key="2">
    <source>
        <dbReference type="SAM" id="Phobius"/>
    </source>
</evidence>
<accession>A0ABD5VE23</accession>
<comment type="caution">
    <text evidence="4">The sequence shown here is derived from an EMBL/GenBank/DDBJ whole genome shotgun (WGS) entry which is preliminary data.</text>
</comment>
<protein>
    <recommendedName>
        <fullName evidence="3">DUF7344 domain-containing protein</fullName>
    </recommendedName>
</protein>
<evidence type="ECO:0000256" key="1">
    <source>
        <dbReference type="SAM" id="MobiDB-lite"/>
    </source>
</evidence>
<dbReference type="Proteomes" id="UP001596395">
    <property type="component" value="Unassembled WGS sequence"/>
</dbReference>
<dbReference type="RefSeq" id="WP_336349203.1">
    <property type="nucleotide sequence ID" value="NZ_JAZAQL010000001.1"/>
</dbReference>
<dbReference type="InterPro" id="IPR036388">
    <property type="entry name" value="WH-like_DNA-bd_sf"/>
</dbReference>
<name>A0ABD5VE23_9EURY</name>
<evidence type="ECO:0000259" key="3">
    <source>
        <dbReference type="Pfam" id="PF24035"/>
    </source>
</evidence>
<proteinExistence type="predicted"/>
<feature type="transmembrane region" description="Helical" evidence="2">
    <location>
        <begin position="168"/>
        <end position="186"/>
    </location>
</feature>
<feature type="transmembrane region" description="Helical" evidence="2">
    <location>
        <begin position="142"/>
        <end position="162"/>
    </location>
</feature>
<dbReference type="Gene3D" id="1.10.10.10">
    <property type="entry name" value="Winged helix-like DNA-binding domain superfamily/Winged helix DNA-binding domain"/>
    <property type="match status" value="1"/>
</dbReference>
<gene>
    <name evidence="4" type="ORF">ACFQGB_04990</name>
</gene>
<keyword evidence="2" id="KW-1133">Transmembrane helix</keyword>
<keyword evidence="5" id="KW-1185">Reference proteome</keyword>
<keyword evidence="2" id="KW-0472">Membrane</keyword>
<reference evidence="4 5" key="1">
    <citation type="journal article" date="2019" name="Int. J. Syst. Evol. Microbiol.">
        <title>The Global Catalogue of Microorganisms (GCM) 10K type strain sequencing project: providing services to taxonomists for standard genome sequencing and annotation.</title>
        <authorList>
            <consortium name="The Broad Institute Genomics Platform"/>
            <consortium name="The Broad Institute Genome Sequencing Center for Infectious Disease"/>
            <person name="Wu L."/>
            <person name="Ma J."/>
        </authorList>
    </citation>
    <scope>NUCLEOTIDE SEQUENCE [LARGE SCALE GENOMIC DNA]</scope>
    <source>
        <strain evidence="4 5">GX26</strain>
    </source>
</reference>
<feature type="domain" description="DUF7344" evidence="3">
    <location>
        <begin position="40"/>
        <end position="119"/>
    </location>
</feature>
<sequence>MSKAQSKGGVDTATSSDGTGADVDGSTTDSAGTPTDDEVFELLANQRRRFVLHYLRRRPDECVSLSTLSEAVAGWEHGVDPAELDYRERKSVRNSLHQFHLPKLDDAGIVAYDDDGDEISLRDPVVVDAYHAVAGADDAVPWTAYVVGAGAGAVGVLVLAATGVVEGVVAWVLAVLAAVAVTAVHYHGRRTGRDVDGPPPECGE</sequence>
<evidence type="ECO:0000313" key="5">
    <source>
        <dbReference type="Proteomes" id="UP001596395"/>
    </source>
</evidence>
<dbReference type="EMBL" id="JBHSXN010000001">
    <property type="protein sequence ID" value="MFC6952211.1"/>
    <property type="molecule type" value="Genomic_DNA"/>
</dbReference>
<dbReference type="InterPro" id="IPR055768">
    <property type="entry name" value="DUF7344"/>
</dbReference>
<keyword evidence="2" id="KW-0812">Transmembrane</keyword>
<dbReference type="AlphaFoldDB" id="A0ABD5VE23"/>
<organism evidence="4 5">
    <name type="scientific">Halorubellus litoreus</name>
    <dbReference type="NCBI Taxonomy" id="755308"/>
    <lineage>
        <taxon>Archaea</taxon>
        <taxon>Methanobacteriati</taxon>
        <taxon>Methanobacteriota</taxon>
        <taxon>Stenosarchaea group</taxon>
        <taxon>Halobacteria</taxon>
        <taxon>Halobacteriales</taxon>
        <taxon>Halorubellaceae</taxon>
        <taxon>Halorubellus</taxon>
    </lineage>
</organism>
<dbReference type="Pfam" id="PF24035">
    <property type="entry name" value="DUF7344"/>
    <property type="match status" value="1"/>
</dbReference>
<feature type="region of interest" description="Disordered" evidence="1">
    <location>
        <begin position="1"/>
        <end position="35"/>
    </location>
</feature>
<evidence type="ECO:0000313" key="4">
    <source>
        <dbReference type="EMBL" id="MFC6952211.1"/>
    </source>
</evidence>